<accession>A0A392UT35</accession>
<reference evidence="1 2" key="1">
    <citation type="journal article" date="2018" name="Front. Plant Sci.">
        <title>Red Clover (Trifolium pratense) and Zigzag Clover (T. medium) - A Picture of Genomic Similarities and Differences.</title>
        <authorList>
            <person name="Dluhosova J."/>
            <person name="Istvanek J."/>
            <person name="Nedelnik J."/>
            <person name="Repkova J."/>
        </authorList>
    </citation>
    <scope>NUCLEOTIDE SEQUENCE [LARGE SCALE GENOMIC DNA]</scope>
    <source>
        <strain evidence="2">cv. 10/8</strain>
        <tissue evidence="1">Leaf</tissue>
    </source>
</reference>
<dbReference type="Proteomes" id="UP000265520">
    <property type="component" value="Unassembled WGS sequence"/>
</dbReference>
<feature type="non-terminal residue" evidence="1">
    <location>
        <position position="1"/>
    </location>
</feature>
<keyword evidence="2" id="KW-1185">Reference proteome</keyword>
<proteinExistence type="predicted"/>
<protein>
    <submittedName>
        <fullName evidence="1">Uncharacterized protein</fullName>
    </submittedName>
</protein>
<evidence type="ECO:0000313" key="2">
    <source>
        <dbReference type="Proteomes" id="UP000265520"/>
    </source>
</evidence>
<sequence>GLVVIGVGLGRENYGLIPDNCDRKGAATT</sequence>
<evidence type="ECO:0000313" key="1">
    <source>
        <dbReference type="EMBL" id="MCI78403.1"/>
    </source>
</evidence>
<dbReference type="EMBL" id="LXQA010950010">
    <property type="protein sequence ID" value="MCI78403.1"/>
    <property type="molecule type" value="Genomic_DNA"/>
</dbReference>
<dbReference type="AlphaFoldDB" id="A0A392UT35"/>
<comment type="caution">
    <text evidence="1">The sequence shown here is derived from an EMBL/GenBank/DDBJ whole genome shotgun (WGS) entry which is preliminary data.</text>
</comment>
<organism evidence="1 2">
    <name type="scientific">Trifolium medium</name>
    <dbReference type="NCBI Taxonomy" id="97028"/>
    <lineage>
        <taxon>Eukaryota</taxon>
        <taxon>Viridiplantae</taxon>
        <taxon>Streptophyta</taxon>
        <taxon>Embryophyta</taxon>
        <taxon>Tracheophyta</taxon>
        <taxon>Spermatophyta</taxon>
        <taxon>Magnoliopsida</taxon>
        <taxon>eudicotyledons</taxon>
        <taxon>Gunneridae</taxon>
        <taxon>Pentapetalae</taxon>
        <taxon>rosids</taxon>
        <taxon>fabids</taxon>
        <taxon>Fabales</taxon>
        <taxon>Fabaceae</taxon>
        <taxon>Papilionoideae</taxon>
        <taxon>50 kb inversion clade</taxon>
        <taxon>NPAAA clade</taxon>
        <taxon>Hologalegina</taxon>
        <taxon>IRL clade</taxon>
        <taxon>Trifolieae</taxon>
        <taxon>Trifolium</taxon>
    </lineage>
</organism>
<gene>
    <name evidence="1" type="ORF">A2U01_0099673</name>
</gene>
<name>A0A392UT35_9FABA</name>